<feature type="compositionally biased region" description="Acidic residues" evidence="3">
    <location>
        <begin position="317"/>
        <end position="333"/>
    </location>
</feature>
<dbReference type="GO" id="GO:0035267">
    <property type="term" value="C:NuA4 histone acetyltransferase complex"/>
    <property type="evidence" value="ECO:0007669"/>
    <property type="project" value="TreeGrafter"/>
</dbReference>
<dbReference type="PANTHER" id="PTHR15398:SF4">
    <property type="entry name" value="BROMODOMAIN-CONTAINING PROTEIN 8 ISOFORM X1"/>
    <property type="match status" value="1"/>
</dbReference>
<evidence type="ECO:0000256" key="1">
    <source>
        <dbReference type="ARBA" id="ARBA00023117"/>
    </source>
</evidence>
<name>A0A4V3AZN0_9AGAM</name>
<evidence type="ECO:0000256" key="3">
    <source>
        <dbReference type="SAM" id="MobiDB-lite"/>
    </source>
</evidence>
<dbReference type="Pfam" id="PF00439">
    <property type="entry name" value="Bromodomain"/>
    <property type="match status" value="1"/>
</dbReference>
<dbReference type="Proteomes" id="UP000294933">
    <property type="component" value="Unassembled WGS sequence"/>
</dbReference>
<accession>A0A4V3AZN0</accession>
<evidence type="ECO:0000313" key="6">
    <source>
        <dbReference type="Proteomes" id="UP000294933"/>
    </source>
</evidence>
<protein>
    <recommendedName>
        <fullName evidence="4">Bromo domain-containing protein</fullName>
    </recommendedName>
</protein>
<evidence type="ECO:0000259" key="4">
    <source>
        <dbReference type="PROSITE" id="PS50014"/>
    </source>
</evidence>
<dbReference type="SMART" id="SM00297">
    <property type="entry name" value="BROMO"/>
    <property type="match status" value="1"/>
</dbReference>
<gene>
    <name evidence="5" type="ORF">BD410DRAFT_38645</name>
</gene>
<feature type="compositionally biased region" description="Low complexity" evidence="3">
    <location>
        <begin position="264"/>
        <end position="276"/>
    </location>
</feature>
<evidence type="ECO:0000313" key="5">
    <source>
        <dbReference type="EMBL" id="TDL29738.1"/>
    </source>
</evidence>
<sequence>MAVNRVTRGSTAVAEDVASLTTRERLIFAQAVFEYGSKAWAEVTKVLSRHPLISRPRNFFSPLTCSSIYAQLMKASELDISERNDTPRSPVNLKLAQRYYRDRVLELRDQIAAEEARFRQLVSEIDDIRSGQLNKSTTGHDDDTSLLPADAPDVLASSQASSDEKQGPVNDEAVVEEEQVLDKADDQPEIIITQDDSELPLVIEQDVDESAVELPNADTPTKVDESIDQQNSPIHESLLEVPKEDATVEEPIEDEVVEDEAVEDVSLPQPVSVPSPEEVDEPSAATPAMDESLPGVTEEVAVEEVAVADDDMHVDVENDIEEVDVDVKEEVEEEVSRRSPALSSRQVRTRNQRRQQEEAQATPEPSPREKPRSRTSQKPRSKDSRKPKSTGSVNMEPATVIQEQESPQMDAEAKEEDGADSPGSQKHVSLMDENDDDERTPGPSTNRDQKRKVSDMEGSSFDSSRDRKRPREVSEPTDDAESPATSSAVASGPKSLKERKRFQSVIYMLHSQISQHRNGNIFHNPIKKSEAADYYDIVKRPMDLKTIKARVKDGLINNSTEFQRDIYLMFANSMMYNRPHSDIFNMAEEMMLESEAQINSFRQTEGYARTRL</sequence>
<feature type="compositionally biased region" description="Basic and acidic residues" evidence="3">
    <location>
        <begin position="463"/>
        <end position="474"/>
    </location>
</feature>
<dbReference type="PRINTS" id="PR00503">
    <property type="entry name" value="BROMODOMAIN"/>
</dbReference>
<dbReference type="PROSITE" id="PS50014">
    <property type="entry name" value="BROMODOMAIN_2"/>
    <property type="match status" value="1"/>
</dbReference>
<dbReference type="SUPFAM" id="SSF47370">
    <property type="entry name" value="Bromodomain"/>
    <property type="match status" value="1"/>
</dbReference>
<dbReference type="PANTHER" id="PTHR15398">
    <property type="entry name" value="BROMODOMAIN-CONTAINING PROTEIN 8"/>
    <property type="match status" value="1"/>
</dbReference>
<keyword evidence="1 2" id="KW-0103">Bromodomain</keyword>
<dbReference type="Gene3D" id="1.20.920.10">
    <property type="entry name" value="Bromodomain-like"/>
    <property type="match status" value="1"/>
</dbReference>
<dbReference type="CDD" id="cd04369">
    <property type="entry name" value="Bromodomain"/>
    <property type="match status" value="1"/>
</dbReference>
<dbReference type="AlphaFoldDB" id="A0A4V3AZN0"/>
<proteinExistence type="predicted"/>
<dbReference type="STRING" id="50990.A0A4V3AZN0"/>
<feature type="region of interest" description="Disordered" evidence="3">
    <location>
        <begin position="178"/>
        <end position="197"/>
    </location>
</feature>
<dbReference type="InterPro" id="IPR001487">
    <property type="entry name" value="Bromodomain"/>
</dbReference>
<dbReference type="VEuPathDB" id="FungiDB:BD410DRAFT_38645"/>
<feature type="domain" description="Bromo" evidence="4">
    <location>
        <begin position="514"/>
        <end position="584"/>
    </location>
</feature>
<dbReference type="OrthoDB" id="1742084at2759"/>
<dbReference type="GO" id="GO:0006325">
    <property type="term" value="P:chromatin organization"/>
    <property type="evidence" value="ECO:0007669"/>
    <property type="project" value="UniProtKB-ARBA"/>
</dbReference>
<dbReference type="EMBL" id="ML170156">
    <property type="protein sequence ID" value="TDL29738.1"/>
    <property type="molecule type" value="Genomic_DNA"/>
</dbReference>
<feature type="region of interest" description="Disordered" evidence="3">
    <location>
        <begin position="258"/>
        <end position="496"/>
    </location>
</feature>
<dbReference type="InterPro" id="IPR036427">
    <property type="entry name" value="Bromodomain-like_sf"/>
</dbReference>
<organism evidence="5 6">
    <name type="scientific">Rickenella mellea</name>
    <dbReference type="NCBI Taxonomy" id="50990"/>
    <lineage>
        <taxon>Eukaryota</taxon>
        <taxon>Fungi</taxon>
        <taxon>Dikarya</taxon>
        <taxon>Basidiomycota</taxon>
        <taxon>Agaricomycotina</taxon>
        <taxon>Agaricomycetes</taxon>
        <taxon>Hymenochaetales</taxon>
        <taxon>Rickenellaceae</taxon>
        <taxon>Rickenella</taxon>
    </lineage>
</organism>
<evidence type="ECO:0000256" key="2">
    <source>
        <dbReference type="PROSITE-ProRule" id="PRU00035"/>
    </source>
</evidence>
<feature type="compositionally biased region" description="Acidic residues" evidence="3">
    <location>
        <begin position="300"/>
        <end position="309"/>
    </location>
</feature>
<feature type="region of interest" description="Disordered" evidence="3">
    <location>
        <begin position="214"/>
        <end position="237"/>
    </location>
</feature>
<reference evidence="5 6" key="1">
    <citation type="submission" date="2018-06" db="EMBL/GenBank/DDBJ databases">
        <title>A transcriptomic atlas of mushroom development highlights an independent origin of complex multicellularity.</title>
        <authorList>
            <consortium name="DOE Joint Genome Institute"/>
            <person name="Krizsan K."/>
            <person name="Almasi E."/>
            <person name="Merenyi Z."/>
            <person name="Sahu N."/>
            <person name="Viragh M."/>
            <person name="Koszo T."/>
            <person name="Mondo S."/>
            <person name="Kiss B."/>
            <person name="Balint B."/>
            <person name="Kues U."/>
            <person name="Barry K."/>
            <person name="Hegedus J.C."/>
            <person name="Henrissat B."/>
            <person name="Johnson J."/>
            <person name="Lipzen A."/>
            <person name="Ohm R."/>
            <person name="Nagy I."/>
            <person name="Pangilinan J."/>
            <person name="Yan J."/>
            <person name="Xiong Y."/>
            <person name="Grigoriev I.V."/>
            <person name="Hibbett D.S."/>
            <person name="Nagy L.G."/>
        </authorList>
    </citation>
    <scope>NUCLEOTIDE SEQUENCE [LARGE SCALE GENOMIC DNA]</scope>
    <source>
        <strain evidence="5 6">SZMC22713</strain>
    </source>
</reference>
<keyword evidence="6" id="KW-1185">Reference proteome</keyword>